<dbReference type="FunFam" id="1.20.1740.10:FF:000003">
    <property type="entry name" value="Y+L amino acid transporter 1 isoform X1"/>
    <property type="match status" value="1"/>
</dbReference>
<evidence type="ECO:0000256" key="5">
    <source>
        <dbReference type="ARBA" id="ARBA00022692"/>
    </source>
</evidence>
<dbReference type="Gene3D" id="1.20.1740.10">
    <property type="entry name" value="Amino acid/polyamine transporter I"/>
    <property type="match status" value="1"/>
</dbReference>
<comment type="caution">
    <text evidence="10">The sequence shown here is derived from an EMBL/GenBank/DDBJ whole genome shotgun (WGS) entry which is preliminary data.</text>
</comment>
<dbReference type="GO" id="GO:0015179">
    <property type="term" value="F:L-amino acid transmembrane transporter activity"/>
    <property type="evidence" value="ECO:0007669"/>
    <property type="project" value="TreeGrafter"/>
</dbReference>
<dbReference type="PANTHER" id="PTHR11785:SF531">
    <property type="entry name" value="LARGE NEUTRAL AMINO ACIDS TRANSPORTER SMALL SUBUNIT 1"/>
    <property type="match status" value="1"/>
</dbReference>
<reference evidence="11" key="1">
    <citation type="journal article" date="2015" name="Nat. Genet.">
        <title>The genome and transcriptome of the zoonotic hookworm Ancylostoma ceylanicum identify infection-specific gene families.</title>
        <authorList>
            <person name="Schwarz E.M."/>
            <person name="Hu Y."/>
            <person name="Antoshechkin I."/>
            <person name="Miller M.M."/>
            <person name="Sternberg P.W."/>
            <person name="Aroian R.V."/>
        </authorList>
    </citation>
    <scope>NUCLEOTIDE SEQUENCE</scope>
    <source>
        <strain evidence="11">HY135</strain>
    </source>
</reference>
<keyword evidence="5 9" id="KW-0812">Transmembrane</keyword>
<comment type="subcellular location">
    <subcellularLocation>
        <location evidence="1">Cell membrane</location>
        <topology evidence="1">Multi-pass membrane protein</topology>
    </subcellularLocation>
</comment>
<keyword evidence="7 9" id="KW-0472">Membrane</keyword>
<evidence type="ECO:0000313" key="10">
    <source>
        <dbReference type="EMBL" id="EYC09512.1"/>
    </source>
</evidence>
<evidence type="ECO:0000256" key="8">
    <source>
        <dbReference type="SAM" id="MobiDB-lite"/>
    </source>
</evidence>
<evidence type="ECO:0008006" key="12">
    <source>
        <dbReference type="Google" id="ProtNLM"/>
    </source>
</evidence>
<dbReference type="PANTHER" id="PTHR11785">
    <property type="entry name" value="AMINO ACID TRANSPORTER"/>
    <property type="match status" value="1"/>
</dbReference>
<evidence type="ECO:0000256" key="4">
    <source>
        <dbReference type="ARBA" id="ARBA00022475"/>
    </source>
</evidence>
<feature type="transmembrane region" description="Helical" evidence="9">
    <location>
        <begin position="225"/>
        <end position="245"/>
    </location>
</feature>
<feature type="transmembrane region" description="Helical" evidence="9">
    <location>
        <begin position="194"/>
        <end position="213"/>
    </location>
</feature>
<gene>
    <name evidence="10" type="primary">Acey_s0060.g3160</name>
    <name evidence="10" type="ORF">Y032_0060g3160</name>
</gene>
<dbReference type="InterPro" id="IPR002293">
    <property type="entry name" value="AA/rel_permease1"/>
</dbReference>
<dbReference type="Pfam" id="PF13520">
    <property type="entry name" value="AA_permease_2"/>
    <property type="match status" value="1"/>
</dbReference>
<sequence>MPVTPRDFVSFFTGGDYSVDESNIYYSGQLSKRNSWNPDPEIVNMSGAVGTQNMDSAGDDDDNDKGRSSETKPMVPSSGAKKPNAFGNDDEEDTGKGLARTLTLTNSVTMIVGCIIGSGIFVSPTGVQEAAGSVGSSLIIWVLCGLWCGLGAYIYAELGTLITKSGGDYAYIMEAFGPFIGFLRLWIESMVVRPCALTIVGLTFALYMLRPIYPDCDPPAGSKELLAAVMIMILGAVNCWSVKLATIVQDWFTYAKIVALLLVIVTGAFLVLFGGPQYRDSFENIFEGNFRDFHQASVGFYSGLFAYQGWTYLNFITEELINPKRNLPLAVMFSCVIVTVIYTLFNVALYVVISPDEMLISPAVAVLFAQKVYGKFAFIMPLCVAISTVGSANGVIMTSSRLFYCGAREGHMPVLLTMINKRLRTPIPAVVFTCMVSIGYLFLSSNLYVLITASQVTAWLAITVVTIALFRLRCMYPDAPRPVKVNIIFPIIFVIGCTALVILPVIGSPIDTAIGFAVLFSAVPIYVLFIWFGKMPQCFKRFMYKFTVFWQKLFMLVDDNKYD</sequence>
<evidence type="ECO:0000256" key="2">
    <source>
        <dbReference type="ARBA" id="ARBA00007040"/>
    </source>
</evidence>
<feature type="transmembrane region" description="Helical" evidence="9">
    <location>
        <begin position="134"/>
        <end position="156"/>
    </location>
</feature>
<feature type="transmembrane region" description="Helical" evidence="9">
    <location>
        <begin position="373"/>
        <end position="404"/>
    </location>
</feature>
<feature type="transmembrane region" description="Helical" evidence="9">
    <location>
        <begin position="168"/>
        <end position="187"/>
    </location>
</feature>
<comment type="similarity">
    <text evidence="2">Belongs to the amino acid-polyamine-organocation (APC) superfamily. L-type amino acid transporter (LAT) (TC 2.A.3.8) family.</text>
</comment>
<organism evidence="10 11">
    <name type="scientific">Ancylostoma ceylanicum</name>
    <dbReference type="NCBI Taxonomy" id="53326"/>
    <lineage>
        <taxon>Eukaryota</taxon>
        <taxon>Metazoa</taxon>
        <taxon>Ecdysozoa</taxon>
        <taxon>Nematoda</taxon>
        <taxon>Chromadorea</taxon>
        <taxon>Rhabditida</taxon>
        <taxon>Rhabditina</taxon>
        <taxon>Rhabditomorpha</taxon>
        <taxon>Strongyloidea</taxon>
        <taxon>Ancylostomatidae</taxon>
        <taxon>Ancylostomatinae</taxon>
        <taxon>Ancylostoma</taxon>
    </lineage>
</organism>
<feature type="transmembrane region" description="Helical" evidence="9">
    <location>
        <begin position="298"/>
        <end position="317"/>
    </location>
</feature>
<proteinExistence type="inferred from homology"/>
<dbReference type="InterPro" id="IPR050598">
    <property type="entry name" value="AminoAcid_Transporter"/>
</dbReference>
<keyword evidence="4" id="KW-1003">Cell membrane</keyword>
<keyword evidence="6 9" id="KW-1133">Transmembrane helix</keyword>
<evidence type="ECO:0000256" key="1">
    <source>
        <dbReference type="ARBA" id="ARBA00004651"/>
    </source>
</evidence>
<evidence type="ECO:0000256" key="9">
    <source>
        <dbReference type="SAM" id="Phobius"/>
    </source>
</evidence>
<feature type="region of interest" description="Disordered" evidence="8">
    <location>
        <begin position="36"/>
        <end position="94"/>
    </location>
</feature>
<feature type="transmembrane region" description="Helical" evidence="9">
    <location>
        <begin position="425"/>
        <end position="443"/>
    </location>
</feature>
<evidence type="ECO:0000313" key="11">
    <source>
        <dbReference type="Proteomes" id="UP000024635"/>
    </source>
</evidence>
<keyword evidence="3" id="KW-0813">Transport</keyword>
<accession>A0A016U3W5</accession>
<keyword evidence="11" id="KW-1185">Reference proteome</keyword>
<feature type="transmembrane region" description="Helical" evidence="9">
    <location>
        <begin position="329"/>
        <end position="353"/>
    </location>
</feature>
<evidence type="ECO:0000256" key="6">
    <source>
        <dbReference type="ARBA" id="ARBA00022989"/>
    </source>
</evidence>
<dbReference type="Proteomes" id="UP000024635">
    <property type="component" value="Unassembled WGS sequence"/>
</dbReference>
<dbReference type="AlphaFoldDB" id="A0A016U3W5"/>
<dbReference type="STRING" id="53326.A0A016U3W5"/>
<protein>
    <recommendedName>
        <fullName evidence="12">Amino acid permease</fullName>
    </recommendedName>
</protein>
<feature type="transmembrane region" description="Helical" evidence="9">
    <location>
        <begin position="257"/>
        <end position="278"/>
    </location>
</feature>
<dbReference type="GO" id="GO:0005886">
    <property type="term" value="C:plasma membrane"/>
    <property type="evidence" value="ECO:0007669"/>
    <property type="project" value="UniProtKB-SubCell"/>
</dbReference>
<feature type="transmembrane region" description="Helical" evidence="9">
    <location>
        <begin position="513"/>
        <end position="533"/>
    </location>
</feature>
<feature type="transmembrane region" description="Helical" evidence="9">
    <location>
        <begin position="485"/>
        <end position="507"/>
    </location>
</feature>
<feature type="transmembrane region" description="Helical" evidence="9">
    <location>
        <begin position="104"/>
        <end position="122"/>
    </location>
</feature>
<name>A0A016U3W5_9BILA</name>
<evidence type="ECO:0000256" key="3">
    <source>
        <dbReference type="ARBA" id="ARBA00022448"/>
    </source>
</evidence>
<dbReference type="EMBL" id="JARK01001396">
    <property type="protein sequence ID" value="EYC09512.1"/>
    <property type="molecule type" value="Genomic_DNA"/>
</dbReference>
<feature type="transmembrane region" description="Helical" evidence="9">
    <location>
        <begin position="449"/>
        <end position="473"/>
    </location>
</feature>
<dbReference type="OrthoDB" id="10062876at2759"/>
<evidence type="ECO:0000256" key="7">
    <source>
        <dbReference type="ARBA" id="ARBA00023136"/>
    </source>
</evidence>